<keyword evidence="3" id="KW-0863">Zinc-finger</keyword>
<dbReference type="EMBL" id="CVRI01000048">
    <property type="protein sequence ID" value="CRK99040.1"/>
    <property type="molecule type" value="Genomic_DNA"/>
</dbReference>
<keyword evidence="2" id="KW-0677">Repeat</keyword>
<evidence type="ECO:0000256" key="5">
    <source>
        <dbReference type="SAM" id="MobiDB-lite"/>
    </source>
</evidence>
<dbReference type="InterPro" id="IPR050688">
    <property type="entry name" value="Zinc_finger/UBP_domain"/>
</dbReference>
<dbReference type="GO" id="GO:0005634">
    <property type="term" value="C:nucleus"/>
    <property type="evidence" value="ECO:0007669"/>
    <property type="project" value="TreeGrafter"/>
</dbReference>
<name>A0A1J1IFP9_9DIPT</name>
<dbReference type="STRING" id="568069.A0A1J1IFP9"/>
<feature type="domain" description="C2H2-type" evidence="6">
    <location>
        <begin position="358"/>
        <end position="378"/>
    </location>
</feature>
<feature type="region of interest" description="Disordered" evidence="5">
    <location>
        <begin position="1"/>
        <end position="36"/>
    </location>
</feature>
<dbReference type="SMART" id="SM00355">
    <property type="entry name" value="ZnF_C2H2"/>
    <property type="match status" value="5"/>
</dbReference>
<organism evidence="7 8">
    <name type="scientific">Clunio marinus</name>
    <dbReference type="NCBI Taxonomy" id="568069"/>
    <lineage>
        <taxon>Eukaryota</taxon>
        <taxon>Metazoa</taxon>
        <taxon>Ecdysozoa</taxon>
        <taxon>Arthropoda</taxon>
        <taxon>Hexapoda</taxon>
        <taxon>Insecta</taxon>
        <taxon>Pterygota</taxon>
        <taxon>Neoptera</taxon>
        <taxon>Endopterygota</taxon>
        <taxon>Diptera</taxon>
        <taxon>Nematocera</taxon>
        <taxon>Chironomoidea</taxon>
        <taxon>Chironomidae</taxon>
        <taxon>Clunio</taxon>
    </lineage>
</organism>
<accession>A0A1J1IFP9</accession>
<dbReference type="PROSITE" id="PS00028">
    <property type="entry name" value="ZINC_FINGER_C2H2_1"/>
    <property type="match status" value="2"/>
</dbReference>
<evidence type="ECO:0000256" key="3">
    <source>
        <dbReference type="ARBA" id="ARBA00022771"/>
    </source>
</evidence>
<evidence type="ECO:0000313" key="7">
    <source>
        <dbReference type="EMBL" id="CRK99040.1"/>
    </source>
</evidence>
<feature type="compositionally biased region" description="Acidic residues" evidence="5">
    <location>
        <begin position="139"/>
        <end position="148"/>
    </location>
</feature>
<feature type="domain" description="C2H2-type" evidence="6">
    <location>
        <begin position="410"/>
        <end position="430"/>
    </location>
</feature>
<feature type="compositionally biased region" description="Polar residues" evidence="5">
    <location>
        <begin position="125"/>
        <end position="136"/>
    </location>
</feature>
<dbReference type="Proteomes" id="UP000183832">
    <property type="component" value="Unassembled WGS sequence"/>
</dbReference>
<dbReference type="PANTHER" id="PTHR24403">
    <property type="entry name" value="ZINC FINGER PROTEIN"/>
    <property type="match status" value="1"/>
</dbReference>
<evidence type="ECO:0000256" key="1">
    <source>
        <dbReference type="ARBA" id="ARBA00022723"/>
    </source>
</evidence>
<keyword evidence="1" id="KW-0479">Metal-binding</keyword>
<dbReference type="PANTHER" id="PTHR24403:SF105">
    <property type="entry name" value="ZINC FINGER PROTEIN 2-LIKE ISOFORM X1"/>
    <property type="match status" value="1"/>
</dbReference>
<dbReference type="AlphaFoldDB" id="A0A1J1IFP9"/>
<reference evidence="7 8" key="1">
    <citation type="submission" date="2015-04" db="EMBL/GenBank/DDBJ databases">
        <authorList>
            <person name="Syromyatnikov M.Y."/>
            <person name="Popov V.N."/>
        </authorList>
    </citation>
    <scope>NUCLEOTIDE SEQUENCE [LARGE SCALE GENOMIC DNA]</scope>
</reference>
<evidence type="ECO:0000256" key="4">
    <source>
        <dbReference type="ARBA" id="ARBA00022833"/>
    </source>
</evidence>
<keyword evidence="4" id="KW-0862">Zinc</keyword>
<protein>
    <submittedName>
        <fullName evidence="7">CLUMA_CG012069, isoform A</fullName>
    </submittedName>
</protein>
<sequence length="498" mass="57556">MELPQPEIAKKKRGRPRKNAANVAGTSTQPQEPKKKRLTVKEVANRLFLVENHSKANSNNIQLINHVSASLITGMTNLQKRVDDKTEPCQFIILSTESTKNNDLINEELVNGDKSGFEEEPMTSEGLQNVETPTIERSSDDDSDDDDEIKIKPEILKKFRPPISKYKQQEATSSSEVNNYYEETATVTKSEDPNTFSDFAQMNAWLARKKSDWCVKLSISLNKMLTKEGLIATHKCMVKCCSYTSISQKNFVKHLLCHEANGTKDFIYFCPYCFFNGKSSSQLMEHYNLHKFDKYQCGYCFYRSCEEQSCYEHHKMFHVEHPLKIYECPLETFMEKLTNEQAYELVQNRQQFIQPMTCSSCDLNFYLIDAYENHMEQHARLEIKSEENVVNDFTIYKKLQLEAVVGLFQCLFCTFGCEGRDEIKTHMQNHPSKRLYYCKRKPDSSSEDQNQNPHSVSSVVISLLLKATNFEIISFDNDDLKLLKNSENVLKISDLEEC</sequence>
<dbReference type="OrthoDB" id="7740506at2759"/>
<gene>
    <name evidence="7" type="ORF">CLUMA_CG012069</name>
</gene>
<proteinExistence type="predicted"/>
<dbReference type="GO" id="GO:0008270">
    <property type="term" value="F:zinc ion binding"/>
    <property type="evidence" value="ECO:0007669"/>
    <property type="project" value="UniProtKB-KW"/>
</dbReference>
<dbReference type="InterPro" id="IPR013087">
    <property type="entry name" value="Znf_C2H2_type"/>
</dbReference>
<evidence type="ECO:0000313" key="8">
    <source>
        <dbReference type="Proteomes" id="UP000183832"/>
    </source>
</evidence>
<evidence type="ECO:0000259" key="6">
    <source>
        <dbReference type="PROSITE" id="PS00028"/>
    </source>
</evidence>
<feature type="region of interest" description="Disordered" evidence="5">
    <location>
        <begin position="114"/>
        <end position="148"/>
    </location>
</feature>
<dbReference type="GO" id="GO:0045944">
    <property type="term" value="P:positive regulation of transcription by RNA polymerase II"/>
    <property type="evidence" value="ECO:0007669"/>
    <property type="project" value="TreeGrafter"/>
</dbReference>
<evidence type="ECO:0000256" key="2">
    <source>
        <dbReference type="ARBA" id="ARBA00022737"/>
    </source>
</evidence>
<keyword evidence="8" id="KW-1185">Reference proteome</keyword>